<dbReference type="GO" id="GO:0008253">
    <property type="term" value="F:5'-nucleotidase activity"/>
    <property type="evidence" value="ECO:0007669"/>
    <property type="project" value="UniProtKB-EC"/>
</dbReference>
<dbReference type="GO" id="GO:0009166">
    <property type="term" value="P:nucleotide catabolic process"/>
    <property type="evidence" value="ECO:0007669"/>
    <property type="project" value="InterPro"/>
</dbReference>
<reference evidence="1 2" key="1">
    <citation type="submission" date="2018-06" db="EMBL/GenBank/DDBJ databases">
        <authorList>
            <consortium name="Pathogen Informatics"/>
            <person name="Doyle S."/>
        </authorList>
    </citation>
    <scope>NUCLEOTIDE SEQUENCE [LARGE SCALE GENOMIC DNA]</scope>
    <source>
        <strain evidence="1 2">NCTC12195</strain>
    </source>
</reference>
<sequence length="71" mass="8530">MVIFLFNIGIIQSESRFFINGEEIDDDTTYTLGTVDMYTFGRYFPTLKEHAIEYLMPEFLRDIFKEKLLEY</sequence>
<dbReference type="AlphaFoldDB" id="A0A380FDD9"/>
<dbReference type="EMBL" id="UHDK01000001">
    <property type="protein sequence ID" value="SUM32242.1"/>
    <property type="molecule type" value="Genomic_DNA"/>
</dbReference>
<gene>
    <name evidence="1" type="ORF">NCTC12195_01684</name>
</gene>
<protein>
    <submittedName>
        <fullName evidence="1">UDP-sugar hydrolase 5'-nucleotidase</fullName>
        <ecNumber evidence="1">3.1.3.5</ecNumber>
    </submittedName>
</protein>
<name>A0A380FDD9_STAGA</name>
<accession>A0A380FDD9</accession>
<evidence type="ECO:0000313" key="2">
    <source>
        <dbReference type="Proteomes" id="UP000255277"/>
    </source>
</evidence>
<keyword evidence="1" id="KW-0378">Hydrolase</keyword>
<dbReference type="SUPFAM" id="SSF55816">
    <property type="entry name" value="5'-nucleotidase (syn. UDP-sugar hydrolase), C-terminal domain"/>
    <property type="match status" value="1"/>
</dbReference>
<organism evidence="1 2">
    <name type="scientific">Staphylococcus gallinarum</name>
    <dbReference type="NCBI Taxonomy" id="1293"/>
    <lineage>
        <taxon>Bacteria</taxon>
        <taxon>Bacillati</taxon>
        <taxon>Bacillota</taxon>
        <taxon>Bacilli</taxon>
        <taxon>Bacillales</taxon>
        <taxon>Staphylococcaceae</taxon>
        <taxon>Staphylococcus</taxon>
    </lineage>
</organism>
<dbReference type="EC" id="3.1.3.5" evidence="1"/>
<dbReference type="InterPro" id="IPR036907">
    <property type="entry name" value="5'-Nucleotdase_C_sf"/>
</dbReference>
<evidence type="ECO:0000313" key="1">
    <source>
        <dbReference type="EMBL" id="SUM32242.1"/>
    </source>
</evidence>
<proteinExistence type="predicted"/>
<dbReference type="Proteomes" id="UP000255277">
    <property type="component" value="Unassembled WGS sequence"/>
</dbReference>